<dbReference type="PANTHER" id="PTHR37812">
    <property type="entry name" value="MU-LIKE PROPHAGE FLUMU PROTEIN C"/>
    <property type="match status" value="1"/>
</dbReference>
<evidence type="ECO:0000259" key="1">
    <source>
        <dbReference type="Pfam" id="PF08765"/>
    </source>
</evidence>
<dbReference type="EMBL" id="ABAX03000012">
    <property type="protein sequence ID" value="EDR97928.1"/>
    <property type="molecule type" value="Genomic_DNA"/>
</dbReference>
<dbReference type="InterPro" id="IPR009057">
    <property type="entry name" value="Homeodomain-like_sf"/>
</dbReference>
<evidence type="ECO:0000313" key="3">
    <source>
        <dbReference type="Proteomes" id="UP000004935"/>
    </source>
</evidence>
<protein>
    <recommendedName>
        <fullName evidence="1">Mor transcription activator domain-containing protein</fullName>
    </recommendedName>
</protein>
<organism evidence="2 3">
    <name type="scientific">Anaerostipes caccae (strain DSM 14662 / CCUG 47493 / JCM 13470 / NCIMB 13811 / L1-92)</name>
    <dbReference type="NCBI Taxonomy" id="411490"/>
    <lineage>
        <taxon>Bacteria</taxon>
        <taxon>Bacillati</taxon>
        <taxon>Bacillota</taxon>
        <taxon>Clostridia</taxon>
        <taxon>Lachnospirales</taxon>
        <taxon>Lachnospiraceae</taxon>
        <taxon>Anaerostipes</taxon>
    </lineage>
</organism>
<reference evidence="2" key="1">
    <citation type="submission" date="2007-11" db="EMBL/GenBank/DDBJ databases">
        <authorList>
            <person name="Fulton L."/>
            <person name="Clifton S."/>
            <person name="Fulton B."/>
            <person name="Xu J."/>
            <person name="Minx P."/>
            <person name="Pepin K.H."/>
            <person name="Johnson M."/>
            <person name="Thiruvilangam P."/>
            <person name="Bhonagiri V."/>
            <person name="Nash W.E."/>
            <person name="Mardis E.R."/>
            <person name="Wilson R.K."/>
        </authorList>
    </citation>
    <scope>NUCLEOTIDE SEQUENCE [LARGE SCALE GENOMIC DNA]</scope>
    <source>
        <strain evidence="2">DSM 14662</strain>
    </source>
</reference>
<sequence length="95" mass="11214">MFKETRPNMKYKNASSLLPAALVEQLQDYLQGEYLYIPKKEDQHKSWGDQTGSRLRISKRNACIRRDFQLGKSIENLSETYFLSVHTIRKIIYSK</sequence>
<proteinExistence type="predicted"/>
<dbReference type="InterPro" id="IPR014875">
    <property type="entry name" value="Mor_transcription_activator"/>
</dbReference>
<dbReference type="NCBIfam" id="NF040785">
    <property type="entry name" value="CD3324_fam"/>
    <property type="match status" value="1"/>
</dbReference>
<reference evidence="2" key="2">
    <citation type="submission" date="2013-11" db="EMBL/GenBank/DDBJ databases">
        <title>Draft genome sequence of Anaerostipes caccae (DSM 14662).</title>
        <authorList>
            <person name="Sudarsanam P."/>
            <person name="Ley R."/>
            <person name="Guruge J."/>
            <person name="Turnbaugh P.J."/>
            <person name="Mahowald M."/>
            <person name="Liep D."/>
            <person name="Gordon J."/>
        </authorList>
    </citation>
    <scope>NUCLEOTIDE SEQUENCE</scope>
    <source>
        <strain evidence="2">DSM 14662</strain>
    </source>
</reference>
<dbReference type="Proteomes" id="UP000004935">
    <property type="component" value="Unassembled WGS sequence"/>
</dbReference>
<name>B0MDA8_ANACD</name>
<dbReference type="InterPro" id="IPR049739">
    <property type="entry name" value="YraL-like"/>
</dbReference>
<comment type="caution">
    <text evidence="2">The sequence shown here is derived from an EMBL/GenBank/DDBJ whole genome shotgun (WGS) entry which is preliminary data.</text>
</comment>
<accession>B0MDA8</accession>
<dbReference type="eggNOG" id="COG5566">
    <property type="taxonomic scope" value="Bacteria"/>
</dbReference>
<dbReference type="AlphaFoldDB" id="B0MDA8"/>
<feature type="domain" description="Mor transcription activator" evidence="1">
    <location>
        <begin position="20"/>
        <end position="92"/>
    </location>
</feature>
<dbReference type="STRING" id="411490.ANACAC_01551"/>
<dbReference type="HOGENOM" id="CLU_159841_0_0_9"/>
<evidence type="ECO:0000313" key="2">
    <source>
        <dbReference type="EMBL" id="EDR97928.1"/>
    </source>
</evidence>
<dbReference type="InterPro" id="IPR052411">
    <property type="entry name" value="c-mor_Regulatory_Protein"/>
</dbReference>
<dbReference type="Gene3D" id="1.10.10.60">
    <property type="entry name" value="Homeodomain-like"/>
    <property type="match status" value="1"/>
</dbReference>
<dbReference type="SUPFAM" id="SSF46689">
    <property type="entry name" value="Homeodomain-like"/>
    <property type="match status" value="1"/>
</dbReference>
<keyword evidence="3" id="KW-1185">Reference proteome</keyword>
<dbReference type="PANTHER" id="PTHR37812:SF1">
    <property type="entry name" value="MU-LIKE PROPHAGE FLUMU PROTEIN C"/>
    <property type="match status" value="1"/>
</dbReference>
<gene>
    <name evidence="2" type="ORF">ANACAC_01551</name>
</gene>
<dbReference type="Pfam" id="PF08765">
    <property type="entry name" value="Mor"/>
    <property type="match status" value="1"/>
</dbReference>